<dbReference type="EMBL" id="CM011686">
    <property type="protein sequence ID" value="TMS11597.1"/>
    <property type="molecule type" value="Genomic_DNA"/>
</dbReference>
<protein>
    <submittedName>
        <fullName evidence="1">Uncharacterized protein</fullName>
    </submittedName>
</protein>
<dbReference type="Proteomes" id="UP000793456">
    <property type="component" value="Chromosome XIII"/>
</dbReference>
<comment type="caution">
    <text evidence="1">The sequence shown here is derived from an EMBL/GenBank/DDBJ whole genome shotgun (WGS) entry which is preliminary data.</text>
</comment>
<organism evidence="1 2">
    <name type="scientific">Larimichthys crocea</name>
    <name type="common">Large yellow croaker</name>
    <name type="synonym">Pseudosciaena crocea</name>
    <dbReference type="NCBI Taxonomy" id="215358"/>
    <lineage>
        <taxon>Eukaryota</taxon>
        <taxon>Metazoa</taxon>
        <taxon>Chordata</taxon>
        <taxon>Craniata</taxon>
        <taxon>Vertebrata</taxon>
        <taxon>Euteleostomi</taxon>
        <taxon>Actinopterygii</taxon>
        <taxon>Neopterygii</taxon>
        <taxon>Teleostei</taxon>
        <taxon>Neoteleostei</taxon>
        <taxon>Acanthomorphata</taxon>
        <taxon>Eupercaria</taxon>
        <taxon>Sciaenidae</taxon>
        <taxon>Larimichthys</taxon>
    </lineage>
</organism>
<evidence type="ECO:0000313" key="2">
    <source>
        <dbReference type="Proteomes" id="UP000793456"/>
    </source>
</evidence>
<sequence>MSDYRASESVDMWRETEEFSLTKAVEDVGQHSYTQTQALKEKEKTLSMLQATLSNVEKKAETAEQELRSKAGGNPHTGGRGGSCRAADKSPA</sequence>
<keyword evidence="2" id="KW-1185">Reference proteome</keyword>
<reference evidence="1" key="1">
    <citation type="submission" date="2018-11" db="EMBL/GenBank/DDBJ databases">
        <title>The sequence and de novo assembly of Larimichthys crocea genome using PacBio and Hi-C technologies.</title>
        <authorList>
            <person name="Xu P."/>
            <person name="Chen B."/>
            <person name="Zhou Z."/>
            <person name="Ke Q."/>
            <person name="Wu Y."/>
            <person name="Bai H."/>
            <person name="Pu F."/>
        </authorList>
    </citation>
    <scope>NUCLEOTIDE SEQUENCE</scope>
    <source>
        <tissue evidence="1">Muscle</tissue>
    </source>
</reference>
<evidence type="ECO:0000313" key="1">
    <source>
        <dbReference type="EMBL" id="TMS11597.1"/>
    </source>
</evidence>
<accession>A0ACD3QWY6</accession>
<gene>
    <name evidence="1" type="ORF">E3U43_018988</name>
</gene>
<proteinExistence type="predicted"/>
<name>A0ACD3QWY6_LARCR</name>